<keyword evidence="8" id="KW-1003">Cell membrane</keyword>
<dbReference type="PANTHER" id="PTHR42755:SF1">
    <property type="entry name" value="3-DEOXY-D-MANNO-OCTULOSONIC ACID TRANSFERASE, MITOCHONDRIAL-RELATED"/>
    <property type="match status" value="1"/>
</dbReference>
<reference evidence="10 11" key="1">
    <citation type="submission" date="2018-05" db="EMBL/GenBank/DDBJ databases">
        <title>Genomic Encyclopedia of Archaeal and Bacterial Type Strains, Phase II (KMG-II): from individual species to whole genera.</title>
        <authorList>
            <person name="Goeker M."/>
        </authorList>
    </citation>
    <scope>NUCLEOTIDE SEQUENCE [LARGE SCALE GENOMIC DNA]</scope>
    <source>
        <strain evidence="10 11">DSM 22214</strain>
    </source>
</reference>
<evidence type="ECO:0000256" key="7">
    <source>
        <dbReference type="PIRSR" id="PIRSR639901-1"/>
    </source>
</evidence>
<dbReference type="PANTHER" id="PTHR42755">
    <property type="entry name" value="3-DEOXY-MANNO-OCTULOSONATE CYTIDYLYLTRANSFERASE"/>
    <property type="match status" value="1"/>
</dbReference>
<comment type="similarity">
    <text evidence="8">Belongs to the glycosyltransferase group 1 family.</text>
</comment>
<sequence>MAKLLYNLSIYAYQFIIWLVSPFNQKAKLWIEGRKDGIQFPLFDVGLETSEHQISNIENRKTAWFHCASLGEFEQGRPVIEQFKKTFPDYKILLTFFSPSGYEIRKNYEGADFICYLPSDTPTNAREFIEKVNPSIAFFVKYEFWYNYLHILQEKQIPVVSFSAIFRENQLFFKWYGGFHRNILKYFSHIFVQNQSSLNLLQNIGIQNVSIGGDTRFDRVQQIANARKELPIIKTFKNEKPLLIVGSCWQQDFEVLLPFLNKFEEELKIIIAPHEIHDAEIESWRKALEGQTVRYSEIESKKVDLQTANCLIIDNIGMLSSLYQYADFAWIGGAYGKGLHNILEAATFGLPIFFGNEIYKKFQEAVDLEQLGGAKAIANTAEFEQNFVQLYKDSTLRQNKTNIIRQYVQENLGGTDKIINYVTRTFEFGNKK</sequence>
<dbReference type="UniPathway" id="UPA00958"/>
<organism evidence="10 11">
    <name type="scientific">Arcicella aurantiaca</name>
    <dbReference type="NCBI Taxonomy" id="591202"/>
    <lineage>
        <taxon>Bacteria</taxon>
        <taxon>Pseudomonadati</taxon>
        <taxon>Bacteroidota</taxon>
        <taxon>Cytophagia</taxon>
        <taxon>Cytophagales</taxon>
        <taxon>Flectobacillaceae</taxon>
        <taxon>Arcicella</taxon>
    </lineage>
</organism>
<evidence type="ECO:0000256" key="8">
    <source>
        <dbReference type="RuleBase" id="RU365103"/>
    </source>
</evidence>
<feature type="domain" description="3-deoxy-D-manno-octulosonic-acid transferase N-terminal" evidence="9">
    <location>
        <begin position="58"/>
        <end position="218"/>
    </location>
</feature>
<dbReference type="EC" id="2.4.99.12" evidence="2 8"/>
<evidence type="ECO:0000259" key="9">
    <source>
        <dbReference type="Pfam" id="PF04413"/>
    </source>
</evidence>
<feature type="active site" description="Proton acceptor" evidence="7">
    <location>
        <position position="72"/>
    </location>
</feature>
<evidence type="ECO:0000256" key="6">
    <source>
        <dbReference type="ARBA" id="ARBA00049183"/>
    </source>
</evidence>
<evidence type="ECO:0000256" key="5">
    <source>
        <dbReference type="ARBA" id="ARBA00031445"/>
    </source>
</evidence>
<dbReference type="OrthoDB" id="9789797at2"/>
<dbReference type="InterPro" id="IPR038107">
    <property type="entry name" value="Glycos_transf_N_sf"/>
</dbReference>
<dbReference type="Gene3D" id="3.40.50.11720">
    <property type="entry name" value="3-Deoxy-D-manno-octulosonic-acid transferase, N-terminal domain"/>
    <property type="match status" value="1"/>
</dbReference>
<evidence type="ECO:0000313" key="11">
    <source>
        <dbReference type="Proteomes" id="UP000245489"/>
    </source>
</evidence>
<dbReference type="Gene3D" id="3.40.50.2000">
    <property type="entry name" value="Glycogen Phosphorylase B"/>
    <property type="match status" value="1"/>
</dbReference>
<comment type="function">
    <text evidence="8">Involved in lipopolysaccharide (LPS) biosynthesis. Catalyzes the transfer of 3-deoxy-D-manno-octulosonate (Kdo) residue(s) from CMP-Kdo to lipid IV(A), the tetraacyldisaccharide-1,4'-bisphosphate precursor of lipid A.</text>
</comment>
<dbReference type="EMBL" id="QGGO01000010">
    <property type="protein sequence ID" value="PWK26787.1"/>
    <property type="molecule type" value="Genomic_DNA"/>
</dbReference>
<proteinExistence type="inferred from homology"/>
<dbReference type="Proteomes" id="UP000245489">
    <property type="component" value="Unassembled WGS sequence"/>
</dbReference>
<dbReference type="InterPro" id="IPR007507">
    <property type="entry name" value="Glycos_transf_N"/>
</dbReference>
<evidence type="ECO:0000256" key="4">
    <source>
        <dbReference type="ARBA" id="ARBA00022679"/>
    </source>
</evidence>
<keyword evidence="4 8" id="KW-0808">Transferase</keyword>
<keyword evidence="8" id="KW-0472">Membrane</keyword>
<comment type="pathway">
    <text evidence="1 8">Bacterial outer membrane biogenesis; LPS core biosynthesis.</text>
</comment>
<dbReference type="RefSeq" id="WP_109743028.1">
    <property type="nucleotide sequence ID" value="NZ_QGGO01000010.1"/>
</dbReference>
<dbReference type="GO" id="GO:0009244">
    <property type="term" value="P:lipopolysaccharide core region biosynthetic process"/>
    <property type="evidence" value="ECO:0007669"/>
    <property type="project" value="UniProtKB-UniRule"/>
</dbReference>
<name>A0A316EDS3_9BACT</name>
<keyword evidence="11" id="KW-1185">Reference proteome</keyword>
<dbReference type="Pfam" id="PF04413">
    <property type="entry name" value="Glycos_transf_N"/>
    <property type="match status" value="1"/>
</dbReference>
<accession>A0A316EDS3</accession>
<comment type="catalytic activity">
    <reaction evidence="6 8">
        <text>lipid IVA (E. coli) + CMP-3-deoxy-beta-D-manno-octulosonate = alpha-Kdo-(2-&gt;6)-lipid IVA (E. coli) + CMP + H(+)</text>
        <dbReference type="Rhea" id="RHEA:28066"/>
        <dbReference type="ChEBI" id="CHEBI:15378"/>
        <dbReference type="ChEBI" id="CHEBI:58603"/>
        <dbReference type="ChEBI" id="CHEBI:60364"/>
        <dbReference type="ChEBI" id="CHEBI:60377"/>
        <dbReference type="ChEBI" id="CHEBI:85987"/>
        <dbReference type="EC" id="2.4.99.12"/>
    </reaction>
</comment>
<dbReference type="GO" id="GO:0005886">
    <property type="term" value="C:plasma membrane"/>
    <property type="evidence" value="ECO:0007669"/>
    <property type="project" value="UniProtKB-SubCell"/>
</dbReference>
<dbReference type="GO" id="GO:0043842">
    <property type="term" value="F:Kdo transferase activity"/>
    <property type="evidence" value="ECO:0007669"/>
    <property type="project" value="UniProtKB-EC"/>
</dbReference>
<protein>
    <recommendedName>
        <fullName evidence="3 8">3-deoxy-D-manno-octulosonic acid transferase</fullName>
        <shortName evidence="8">Kdo transferase</shortName>
        <ecNumber evidence="2 8">2.4.99.12</ecNumber>
    </recommendedName>
    <alternativeName>
        <fullName evidence="5 8">Lipid IV(A) 3-deoxy-D-manno-octulosonic acid transferase</fullName>
    </alternativeName>
</protein>
<evidence type="ECO:0000256" key="1">
    <source>
        <dbReference type="ARBA" id="ARBA00004713"/>
    </source>
</evidence>
<comment type="caution">
    <text evidence="10">The sequence shown here is derived from an EMBL/GenBank/DDBJ whole genome shotgun (WGS) entry which is preliminary data.</text>
</comment>
<dbReference type="InterPro" id="IPR039901">
    <property type="entry name" value="Kdotransferase"/>
</dbReference>
<evidence type="ECO:0000313" key="10">
    <source>
        <dbReference type="EMBL" id="PWK26787.1"/>
    </source>
</evidence>
<dbReference type="GO" id="GO:0009245">
    <property type="term" value="P:lipid A biosynthetic process"/>
    <property type="evidence" value="ECO:0007669"/>
    <property type="project" value="TreeGrafter"/>
</dbReference>
<comment type="subcellular location">
    <subcellularLocation>
        <location evidence="8">Cell membrane</location>
    </subcellularLocation>
</comment>
<evidence type="ECO:0000256" key="2">
    <source>
        <dbReference type="ARBA" id="ARBA00012621"/>
    </source>
</evidence>
<dbReference type="AlphaFoldDB" id="A0A316EDS3"/>
<keyword evidence="8" id="KW-0448">Lipopolysaccharide biosynthesis</keyword>
<gene>
    <name evidence="10" type="ORF">LV89_02296</name>
</gene>
<evidence type="ECO:0000256" key="3">
    <source>
        <dbReference type="ARBA" id="ARBA00019077"/>
    </source>
</evidence>